<proteinExistence type="predicted"/>
<evidence type="ECO:0000256" key="1">
    <source>
        <dbReference type="SAM" id="MobiDB-lite"/>
    </source>
</evidence>
<dbReference type="AlphaFoldDB" id="A0AAN6VAK3"/>
<dbReference type="RefSeq" id="XP_062641243.1">
    <property type="nucleotide sequence ID" value="XM_062779147.1"/>
</dbReference>
<feature type="region of interest" description="Disordered" evidence="1">
    <location>
        <begin position="1"/>
        <end position="48"/>
    </location>
</feature>
<comment type="caution">
    <text evidence="2">The sequence shown here is derived from an EMBL/GenBank/DDBJ whole genome shotgun (WGS) entry which is preliminary data.</text>
</comment>
<protein>
    <submittedName>
        <fullName evidence="2">Uncharacterized protein</fullName>
    </submittedName>
</protein>
<dbReference type="GeneID" id="87815760"/>
<reference evidence="2" key="2">
    <citation type="submission" date="2023-05" db="EMBL/GenBank/DDBJ databases">
        <authorList>
            <consortium name="Lawrence Berkeley National Laboratory"/>
            <person name="Steindorff A."/>
            <person name="Hensen N."/>
            <person name="Bonometti L."/>
            <person name="Westerberg I."/>
            <person name="Brannstrom I.O."/>
            <person name="Guillou S."/>
            <person name="Cros-Aarteil S."/>
            <person name="Calhoun S."/>
            <person name="Haridas S."/>
            <person name="Kuo A."/>
            <person name="Mondo S."/>
            <person name="Pangilinan J."/>
            <person name="Riley R."/>
            <person name="Labutti K."/>
            <person name="Andreopoulos B."/>
            <person name="Lipzen A."/>
            <person name="Chen C."/>
            <person name="Yanf M."/>
            <person name="Daum C."/>
            <person name="Ng V."/>
            <person name="Clum A."/>
            <person name="Ohm R."/>
            <person name="Martin F."/>
            <person name="Silar P."/>
            <person name="Natvig D."/>
            <person name="Lalanne C."/>
            <person name="Gautier V."/>
            <person name="Ament-Velasquez S.L."/>
            <person name="Kruys A."/>
            <person name="Hutchinson M.I."/>
            <person name="Powell A.J."/>
            <person name="Barry K."/>
            <person name="Miller A.N."/>
            <person name="Grigoriev I.V."/>
            <person name="Debuchy R."/>
            <person name="Gladieux P."/>
            <person name="Thoren M.H."/>
            <person name="Johannesson H."/>
        </authorList>
    </citation>
    <scope>NUCLEOTIDE SEQUENCE</scope>
    <source>
        <strain evidence="2">CBS 141.50</strain>
    </source>
</reference>
<dbReference type="Proteomes" id="UP001302676">
    <property type="component" value="Unassembled WGS sequence"/>
</dbReference>
<reference evidence="2" key="1">
    <citation type="journal article" date="2023" name="Mol. Phylogenet. Evol.">
        <title>Genome-scale phylogeny and comparative genomics of the fungal order Sordariales.</title>
        <authorList>
            <person name="Hensen N."/>
            <person name="Bonometti L."/>
            <person name="Westerberg I."/>
            <person name="Brannstrom I.O."/>
            <person name="Guillou S."/>
            <person name="Cros-Aarteil S."/>
            <person name="Calhoun S."/>
            <person name="Haridas S."/>
            <person name="Kuo A."/>
            <person name="Mondo S."/>
            <person name="Pangilinan J."/>
            <person name="Riley R."/>
            <person name="LaButti K."/>
            <person name="Andreopoulos B."/>
            <person name="Lipzen A."/>
            <person name="Chen C."/>
            <person name="Yan M."/>
            <person name="Daum C."/>
            <person name="Ng V."/>
            <person name="Clum A."/>
            <person name="Steindorff A."/>
            <person name="Ohm R.A."/>
            <person name="Martin F."/>
            <person name="Silar P."/>
            <person name="Natvig D.O."/>
            <person name="Lalanne C."/>
            <person name="Gautier V."/>
            <person name="Ament-Velasquez S.L."/>
            <person name="Kruys A."/>
            <person name="Hutchinson M.I."/>
            <person name="Powell A.J."/>
            <person name="Barry K."/>
            <person name="Miller A.N."/>
            <person name="Grigoriev I.V."/>
            <person name="Debuchy R."/>
            <person name="Gladieux P."/>
            <person name="Hiltunen Thoren M."/>
            <person name="Johannesson H."/>
        </authorList>
    </citation>
    <scope>NUCLEOTIDE SEQUENCE</scope>
    <source>
        <strain evidence="2">CBS 141.50</strain>
    </source>
</reference>
<organism evidence="2 3">
    <name type="scientific">Dichotomopilus funicola</name>
    <dbReference type="NCBI Taxonomy" id="1934379"/>
    <lineage>
        <taxon>Eukaryota</taxon>
        <taxon>Fungi</taxon>
        <taxon>Dikarya</taxon>
        <taxon>Ascomycota</taxon>
        <taxon>Pezizomycotina</taxon>
        <taxon>Sordariomycetes</taxon>
        <taxon>Sordariomycetidae</taxon>
        <taxon>Sordariales</taxon>
        <taxon>Chaetomiaceae</taxon>
        <taxon>Dichotomopilus</taxon>
    </lineage>
</organism>
<sequence>MPSQSRSPAPSARSSSLKPPNTGNRVRKTTSSREPPPPPPPFTPEMRDRMMELLAEETAAGNLSSTKAMQRRPAFKRVALAMAESFPAFGWSALKVQSKMRDEEKRYIQLLGVTRTPGNGYDEISGLPVASDAFWEGLLFEAPEEWLRVEPLGDVDHYDEVFPDLRDYG</sequence>
<feature type="compositionally biased region" description="Low complexity" evidence="1">
    <location>
        <begin position="1"/>
        <end position="16"/>
    </location>
</feature>
<keyword evidence="3" id="KW-1185">Reference proteome</keyword>
<dbReference type="EMBL" id="MU853555">
    <property type="protein sequence ID" value="KAK4147872.1"/>
    <property type="molecule type" value="Genomic_DNA"/>
</dbReference>
<evidence type="ECO:0000313" key="2">
    <source>
        <dbReference type="EMBL" id="KAK4147872.1"/>
    </source>
</evidence>
<evidence type="ECO:0000313" key="3">
    <source>
        <dbReference type="Proteomes" id="UP001302676"/>
    </source>
</evidence>
<name>A0AAN6VAK3_9PEZI</name>
<accession>A0AAN6VAK3</accession>
<feature type="compositionally biased region" description="Pro residues" evidence="1">
    <location>
        <begin position="34"/>
        <end position="43"/>
    </location>
</feature>
<gene>
    <name evidence="2" type="ORF">C8A04DRAFT_24431</name>
</gene>